<evidence type="ECO:0000256" key="2">
    <source>
        <dbReference type="SAM" id="MobiDB-lite"/>
    </source>
</evidence>
<accession>A0A2A6B9U7</accession>
<dbReference type="SUPFAM" id="SSF57850">
    <property type="entry name" value="RING/U-box"/>
    <property type="match status" value="1"/>
</dbReference>
<feature type="compositionally biased region" description="Polar residues" evidence="2">
    <location>
        <begin position="184"/>
        <end position="197"/>
    </location>
</feature>
<evidence type="ECO:0000313" key="3">
    <source>
        <dbReference type="EnsemblMetazoa" id="PPA14976.1"/>
    </source>
</evidence>
<gene>
    <name evidence="3" type="primary">WBGene00104530</name>
</gene>
<evidence type="ECO:0000256" key="1">
    <source>
        <dbReference type="SAM" id="Coils"/>
    </source>
</evidence>
<keyword evidence="4" id="KW-1185">Reference proteome</keyword>
<evidence type="ECO:0000313" key="4">
    <source>
        <dbReference type="Proteomes" id="UP000005239"/>
    </source>
</evidence>
<dbReference type="EnsemblMetazoa" id="PPA14976.1">
    <property type="protein sequence ID" value="PPA14976.1"/>
    <property type="gene ID" value="WBGene00104530"/>
</dbReference>
<dbReference type="GO" id="GO:0061630">
    <property type="term" value="F:ubiquitin protein ligase activity"/>
    <property type="evidence" value="ECO:0000318"/>
    <property type="project" value="GO_Central"/>
</dbReference>
<dbReference type="Proteomes" id="UP000005239">
    <property type="component" value="Unassembled WGS sequence"/>
</dbReference>
<reference evidence="4" key="1">
    <citation type="journal article" date="2008" name="Nat. Genet.">
        <title>The Pristionchus pacificus genome provides a unique perspective on nematode lifestyle and parasitism.</title>
        <authorList>
            <person name="Dieterich C."/>
            <person name="Clifton S.W."/>
            <person name="Schuster L.N."/>
            <person name="Chinwalla A."/>
            <person name="Delehaunty K."/>
            <person name="Dinkelacker I."/>
            <person name="Fulton L."/>
            <person name="Fulton R."/>
            <person name="Godfrey J."/>
            <person name="Minx P."/>
            <person name="Mitreva M."/>
            <person name="Roeseler W."/>
            <person name="Tian H."/>
            <person name="Witte H."/>
            <person name="Yang S.P."/>
            <person name="Wilson R.K."/>
            <person name="Sommer R.J."/>
        </authorList>
    </citation>
    <scope>NUCLEOTIDE SEQUENCE [LARGE SCALE GENOMIC DNA]</scope>
    <source>
        <strain evidence="4">PS312</strain>
    </source>
</reference>
<sequence length="334" mass="37714">MPAVRNRGRAPSEPSRVKIAPVIAKNTPQARPKKEKPTCAICLDDLDRKRVTRVSCGHRFHWTARQNRSVRCAVLPWGVSLVVKTKNKSWSFMVDRNRIDLDRTRKQLESAKEMMKGADFVTDIEEEISKLEQRKNILKEMKQMRQIWQRPIPKPARRVEWDYEYENRRAYGKVGDELRPHPSSIFSRSDTEASAHSSDYESDGIIPFGYWEEELRYLPDSTPAASVQIIVVSATRGVARPSPGASARPAAGRSTSARAASRASTTAPAPRTQVRRSASARNRSQAAARAATLTSDDESDTEEQTVRAPRTRLTAAKEEEERAGVARRLRSRQH</sequence>
<feature type="region of interest" description="Disordered" evidence="2">
    <location>
        <begin position="237"/>
        <end position="334"/>
    </location>
</feature>
<feature type="compositionally biased region" description="Basic and acidic residues" evidence="2">
    <location>
        <begin position="315"/>
        <end position="324"/>
    </location>
</feature>
<proteinExistence type="predicted"/>
<feature type="compositionally biased region" description="Low complexity" evidence="2">
    <location>
        <begin position="239"/>
        <end position="291"/>
    </location>
</feature>
<dbReference type="GO" id="GO:0005634">
    <property type="term" value="C:nucleus"/>
    <property type="evidence" value="ECO:0000318"/>
    <property type="project" value="GO_Central"/>
</dbReference>
<feature type="coiled-coil region" evidence="1">
    <location>
        <begin position="94"/>
        <end position="144"/>
    </location>
</feature>
<protein>
    <submittedName>
        <fullName evidence="3">Uncharacterized protein</fullName>
    </submittedName>
</protein>
<name>A0A2A6B9U7_PRIPA</name>
<reference evidence="3" key="2">
    <citation type="submission" date="2022-06" db="UniProtKB">
        <authorList>
            <consortium name="EnsemblMetazoa"/>
        </authorList>
    </citation>
    <scope>IDENTIFICATION</scope>
    <source>
        <strain evidence="3">PS312</strain>
    </source>
</reference>
<accession>A0A8R1YGC7</accession>
<dbReference type="Gene3D" id="3.30.40.10">
    <property type="entry name" value="Zinc/RING finger domain, C3HC4 (zinc finger)"/>
    <property type="match status" value="1"/>
</dbReference>
<keyword evidence="1" id="KW-0175">Coiled coil</keyword>
<feature type="region of interest" description="Disordered" evidence="2">
    <location>
        <begin position="174"/>
        <end position="200"/>
    </location>
</feature>
<feature type="compositionally biased region" description="Basic residues" evidence="2">
    <location>
        <begin position="325"/>
        <end position="334"/>
    </location>
</feature>
<dbReference type="AlphaFoldDB" id="A0A2A6B9U7"/>
<organism evidence="3 4">
    <name type="scientific">Pristionchus pacificus</name>
    <name type="common">Parasitic nematode worm</name>
    <dbReference type="NCBI Taxonomy" id="54126"/>
    <lineage>
        <taxon>Eukaryota</taxon>
        <taxon>Metazoa</taxon>
        <taxon>Ecdysozoa</taxon>
        <taxon>Nematoda</taxon>
        <taxon>Chromadorea</taxon>
        <taxon>Rhabditida</taxon>
        <taxon>Rhabditina</taxon>
        <taxon>Diplogasteromorpha</taxon>
        <taxon>Diplogasteroidea</taxon>
        <taxon>Neodiplogasteridae</taxon>
        <taxon>Pristionchus</taxon>
    </lineage>
</organism>
<dbReference type="InterPro" id="IPR013083">
    <property type="entry name" value="Znf_RING/FYVE/PHD"/>
</dbReference>